<proteinExistence type="predicted"/>
<protein>
    <submittedName>
        <fullName evidence="1">Uncharacterized protein</fullName>
    </submittedName>
</protein>
<dbReference type="AlphaFoldDB" id="A0A0K2TKQ5"/>
<reference evidence="1" key="1">
    <citation type="submission" date="2014-05" db="EMBL/GenBank/DDBJ databases">
        <authorList>
            <person name="Chronopoulou M."/>
        </authorList>
    </citation>
    <scope>NUCLEOTIDE SEQUENCE</scope>
    <source>
        <tissue evidence="1">Whole organism</tissue>
    </source>
</reference>
<dbReference type="EMBL" id="HACA01009029">
    <property type="protein sequence ID" value="CDW26390.1"/>
    <property type="molecule type" value="Transcribed_RNA"/>
</dbReference>
<name>A0A0K2TKQ5_LEPSM</name>
<organism evidence="1">
    <name type="scientific">Lepeophtheirus salmonis</name>
    <name type="common">Salmon louse</name>
    <name type="synonym">Caligus salmonis</name>
    <dbReference type="NCBI Taxonomy" id="72036"/>
    <lineage>
        <taxon>Eukaryota</taxon>
        <taxon>Metazoa</taxon>
        <taxon>Ecdysozoa</taxon>
        <taxon>Arthropoda</taxon>
        <taxon>Crustacea</taxon>
        <taxon>Multicrustacea</taxon>
        <taxon>Hexanauplia</taxon>
        <taxon>Copepoda</taxon>
        <taxon>Siphonostomatoida</taxon>
        <taxon>Caligidae</taxon>
        <taxon>Lepeophtheirus</taxon>
    </lineage>
</organism>
<feature type="non-terminal residue" evidence="1">
    <location>
        <position position="1"/>
    </location>
</feature>
<evidence type="ECO:0000313" key="1">
    <source>
        <dbReference type="EMBL" id="CDW26390.1"/>
    </source>
</evidence>
<accession>A0A0K2TKQ5</accession>
<sequence length="43" mass="5032">SHDSEHFSPKSLSHSIIYINYSCNPFSLDPRTTPLRHERLNSF</sequence>